<keyword evidence="2 7" id="KW-0408">Iron</keyword>
<dbReference type="GO" id="GO:0005737">
    <property type="term" value="C:cytoplasm"/>
    <property type="evidence" value="ECO:0007669"/>
    <property type="project" value="UniProtKB-SubCell"/>
</dbReference>
<dbReference type="HAMAP" id="MF_00323">
    <property type="entry name" value="Ferrochelatase"/>
    <property type="match status" value="1"/>
</dbReference>
<comment type="catalytic activity">
    <reaction evidence="6">
        <text>Fe-coproporphyrin III + 2 H(+) = coproporphyrin III + Fe(2+)</text>
        <dbReference type="Rhea" id="RHEA:49572"/>
        <dbReference type="ChEBI" id="CHEBI:15378"/>
        <dbReference type="ChEBI" id="CHEBI:29033"/>
        <dbReference type="ChEBI" id="CHEBI:68438"/>
        <dbReference type="ChEBI" id="CHEBI:131725"/>
        <dbReference type="EC" id="4.99.1.9"/>
    </reaction>
    <physiologicalReaction direction="right-to-left" evidence="6">
        <dbReference type="Rhea" id="RHEA:49574"/>
    </physiologicalReaction>
</comment>
<dbReference type="Proteomes" id="UP000464657">
    <property type="component" value="Chromosome"/>
</dbReference>
<evidence type="ECO:0000256" key="7">
    <source>
        <dbReference type="HAMAP-Rule" id="MF_00323"/>
    </source>
</evidence>
<dbReference type="PANTHER" id="PTHR11108">
    <property type="entry name" value="FERROCHELATASE"/>
    <property type="match status" value="1"/>
</dbReference>
<comment type="subcellular location">
    <subcellularLocation>
        <location evidence="7">Cytoplasm</location>
    </subcellularLocation>
</comment>
<dbReference type="SUPFAM" id="SSF53800">
    <property type="entry name" value="Chelatase"/>
    <property type="match status" value="1"/>
</dbReference>
<evidence type="ECO:0000256" key="1">
    <source>
        <dbReference type="ARBA" id="ARBA00007718"/>
    </source>
</evidence>
<reference evidence="9 10" key="1">
    <citation type="journal article" date="2013" name="Int. J. Syst. Evol. Microbiol.">
        <title>Kordia antarctica sp. nov., isolated from Antarctic seawater.</title>
        <authorList>
            <person name="Baek K."/>
            <person name="Choi A."/>
            <person name="Kang I."/>
            <person name="Lee K."/>
            <person name="Cho J.C."/>
        </authorList>
    </citation>
    <scope>NUCLEOTIDE SEQUENCE [LARGE SCALE GENOMIC DNA]</scope>
    <source>
        <strain evidence="9 10">IMCC3317</strain>
    </source>
</reference>
<dbReference type="EMBL" id="CP019288">
    <property type="protein sequence ID" value="QHI37330.1"/>
    <property type="molecule type" value="Genomic_DNA"/>
</dbReference>
<evidence type="ECO:0000313" key="9">
    <source>
        <dbReference type="EMBL" id="QHI37330.1"/>
    </source>
</evidence>
<dbReference type="InterPro" id="IPR033644">
    <property type="entry name" value="Ferrochelatase_C"/>
</dbReference>
<dbReference type="RefSeq" id="WP_160129968.1">
    <property type="nucleotide sequence ID" value="NZ_CP019288.1"/>
</dbReference>
<dbReference type="GO" id="GO:0006783">
    <property type="term" value="P:heme biosynthetic process"/>
    <property type="evidence" value="ECO:0007669"/>
    <property type="project" value="UniProtKB-UniRule"/>
</dbReference>
<dbReference type="OrthoDB" id="9809741at2"/>
<dbReference type="NCBIfam" id="TIGR00109">
    <property type="entry name" value="hemH"/>
    <property type="match status" value="1"/>
</dbReference>
<dbReference type="UniPathway" id="UPA00252">
    <property type="reaction ID" value="UER00325"/>
</dbReference>
<keyword evidence="3 7" id="KW-0350">Heme biosynthesis</keyword>
<gene>
    <name evidence="7 9" type="primary">hemH</name>
    <name evidence="9" type="ORF">IMCC3317_27090</name>
</gene>
<evidence type="ECO:0000256" key="2">
    <source>
        <dbReference type="ARBA" id="ARBA00023004"/>
    </source>
</evidence>
<dbReference type="GO" id="GO:0004325">
    <property type="term" value="F:ferrochelatase activity"/>
    <property type="evidence" value="ECO:0007669"/>
    <property type="project" value="UniProtKB-UniRule"/>
</dbReference>
<comment type="catalytic activity">
    <reaction evidence="7">
        <text>heme b + 2 H(+) = protoporphyrin IX + Fe(2+)</text>
        <dbReference type="Rhea" id="RHEA:22584"/>
        <dbReference type="ChEBI" id="CHEBI:15378"/>
        <dbReference type="ChEBI" id="CHEBI:29033"/>
        <dbReference type="ChEBI" id="CHEBI:57306"/>
        <dbReference type="ChEBI" id="CHEBI:60344"/>
        <dbReference type="EC" id="4.98.1.1"/>
    </reaction>
</comment>
<dbReference type="Pfam" id="PF00762">
    <property type="entry name" value="Ferrochelatase"/>
    <property type="match status" value="1"/>
</dbReference>
<keyword evidence="5 7" id="KW-0627">Porphyrin biosynthesis</keyword>
<feature type="binding site" evidence="7">
    <location>
        <position position="291"/>
    </location>
    <ligand>
        <name>Fe(2+)</name>
        <dbReference type="ChEBI" id="CHEBI:29033"/>
    </ligand>
</feature>
<dbReference type="InterPro" id="IPR001015">
    <property type="entry name" value="Ferrochelatase"/>
</dbReference>
<evidence type="ECO:0000256" key="3">
    <source>
        <dbReference type="ARBA" id="ARBA00023133"/>
    </source>
</evidence>
<keyword evidence="4 7" id="KW-0456">Lyase</keyword>
<evidence type="ECO:0000256" key="4">
    <source>
        <dbReference type="ARBA" id="ARBA00023239"/>
    </source>
</evidence>
<dbReference type="EC" id="4.98.1.1" evidence="7"/>
<evidence type="ECO:0000256" key="8">
    <source>
        <dbReference type="RuleBase" id="RU004185"/>
    </source>
</evidence>
<evidence type="ECO:0000313" key="10">
    <source>
        <dbReference type="Proteomes" id="UP000464657"/>
    </source>
</evidence>
<keyword evidence="7" id="KW-0479">Metal-binding</keyword>
<dbReference type="InterPro" id="IPR033659">
    <property type="entry name" value="Ferrochelatase_N"/>
</dbReference>
<accession>A0A7L4ZLC2</accession>
<feature type="binding site" evidence="7">
    <location>
        <position position="188"/>
    </location>
    <ligand>
        <name>Fe(2+)</name>
        <dbReference type="ChEBI" id="CHEBI:29033"/>
    </ligand>
</feature>
<dbReference type="KEGG" id="kan:IMCC3317_27090"/>
<dbReference type="CDD" id="cd00419">
    <property type="entry name" value="Ferrochelatase_C"/>
    <property type="match status" value="1"/>
</dbReference>
<comment type="function">
    <text evidence="7">Catalyzes the ferrous insertion into protoporphyrin IX.</text>
</comment>
<sequence>MKGVLLINLGSPDSPNPKDVKKYLGEFLMDKRVIDVPYLLRAFLVKGIILNTRPKKSAKAYQKIWWEEGSPLIVISERFHKKVQERAKIPVALGMRYGSMSIQKGLMELQEQGVDEVLVVPLYPHYAMSSSETVIEKTKEQQQKHFSNMKLTFVPPFYKHPDYIRVMSENIKSHLEGVDYDHILFSYHGIPERHIRKSDPTNSHCKIDGSCCETASKAHATCYRHQCFETTKEIAKYLDLPVEKHSNSFQSRLGGDPWLKPYTDFEFERFPTEGKKNLVVITPAFVSDCLETLEEIAMEGEEQFKEAGGEEYKHIPCLNDSDDWVKVMTRWINEWSVTSKEEVTA</sequence>
<evidence type="ECO:0000256" key="6">
    <source>
        <dbReference type="ARBA" id="ARBA00024536"/>
    </source>
</evidence>
<keyword evidence="7" id="KW-0963">Cytoplasm</keyword>
<dbReference type="AlphaFoldDB" id="A0A7L4ZLC2"/>
<proteinExistence type="inferred from homology"/>
<comment type="similarity">
    <text evidence="1 7 8">Belongs to the ferrochelatase family.</text>
</comment>
<keyword evidence="10" id="KW-1185">Reference proteome</keyword>
<dbReference type="Gene3D" id="3.40.50.1400">
    <property type="match status" value="2"/>
</dbReference>
<protein>
    <recommendedName>
        <fullName evidence="7">Ferrochelatase</fullName>
        <ecNumber evidence="7">4.98.1.1</ecNumber>
    </recommendedName>
    <alternativeName>
        <fullName evidence="7">Heme synthase</fullName>
    </alternativeName>
    <alternativeName>
        <fullName evidence="7">Protoheme ferro-lyase</fullName>
    </alternativeName>
</protein>
<evidence type="ECO:0000256" key="5">
    <source>
        <dbReference type="ARBA" id="ARBA00023244"/>
    </source>
</evidence>
<dbReference type="GO" id="GO:0046872">
    <property type="term" value="F:metal ion binding"/>
    <property type="evidence" value="ECO:0007669"/>
    <property type="project" value="UniProtKB-KW"/>
</dbReference>
<name>A0A7L4ZLC2_9FLAO</name>
<comment type="pathway">
    <text evidence="7">Porphyrin-containing compound metabolism; protoheme biosynthesis; protoheme from protoporphyrin-IX: step 1/1.</text>
</comment>
<dbReference type="CDD" id="cd03411">
    <property type="entry name" value="Ferrochelatase_N"/>
    <property type="match status" value="1"/>
</dbReference>
<dbReference type="PANTHER" id="PTHR11108:SF1">
    <property type="entry name" value="FERROCHELATASE, MITOCHONDRIAL"/>
    <property type="match status" value="1"/>
</dbReference>
<organism evidence="9 10">
    <name type="scientific">Kordia antarctica</name>
    <dbReference type="NCBI Taxonomy" id="1218801"/>
    <lineage>
        <taxon>Bacteria</taxon>
        <taxon>Pseudomonadati</taxon>
        <taxon>Bacteroidota</taxon>
        <taxon>Flavobacteriia</taxon>
        <taxon>Flavobacteriales</taxon>
        <taxon>Flavobacteriaceae</taxon>
        <taxon>Kordia</taxon>
    </lineage>
</organism>